<keyword evidence="2" id="KW-1185">Reference proteome</keyword>
<proteinExistence type="predicted"/>
<dbReference type="Proteomes" id="UP000292385">
    <property type="component" value="Unassembled WGS sequence"/>
</dbReference>
<dbReference type="EMBL" id="SJJY01000004">
    <property type="protein sequence ID" value="TCC23118.1"/>
    <property type="molecule type" value="Genomic_DNA"/>
</dbReference>
<name>A0ABY2A5U6_9ACTN</name>
<protein>
    <submittedName>
        <fullName evidence="1">Uncharacterized protein</fullName>
    </submittedName>
</protein>
<sequence>MFVKRYFNCYYDEGCFATAVLPETWRAIRLGTNEYRFADRTAPRMIRIRMNIVNRPSTAVAAKRKQTALKGTRALKILSRKTTTMKSTSGQGPLTVTTLVYTYRSGSTTRWVATRYIDMWSLHSANVEMTVGGRLKDRTFLTKVLDKATQSITLAG</sequence>
<evidence type="ECO:0000313" key="2">
    <source>
        <dbReference type="Proteomes" id="UP000292385"/>
    </source>
</evidence>
<accession>A0ABY2A5U6</accession>
<reference evidence="1 2" key="1">
    <citation type="submission" date="2019-02" db="EMBL/GenBank/DDBJ databases">
        <title>Kribbella capetownensis sp. nov. and Kribbella speibonae sp. nov., isolated from soil.</title>
        <authorList>
            <person name="Curtis S.M."/>
            <person name="Norton I."/>
            <person name="Everest G.J."/>
            <person name="Meyers P.R."/>
        </authorList>
    </citation>
    <scope>NUCLEOTIDE SEQUENCE [LARGE SCALE GENOMIC DNA]</scope>
    <source>
        <strain evidence="1 2">SK5</strain>
    </source>
</reference>
<evidence type="ECO:0000313" key="1">
    <source>
        <dbReference type="EMBL" id="TCC23118.1"/>
    </source>
</evidence>
<comment type="caution">
    <text evidence="1">The sequence shown here is derived from an EMBL/GenBank/DDBJ whole genome shotgun (WGS) entry which is preliminary data.</text>
</comment>
<organism evidence="1 2">
    <name type="scientific">Kribbella speibonae</name>
    <dbReference type="NCBI Taxonomy" id="1572660"/>
    <lineage>
        <taxon>Bacteria</taxon>
        <taxon>Bacillati</taxon>
        <taxon>Actinomycetota</taxon>
        <taxon>Actinomycetes</taxon>
        <taxon>Propionibacteriales</taxon>
        <taxon>Kribbellaceae</taxon>
        <taxon>Kribbella</taxon>
    </lineage>
</organism>
<gene>
    <name evidence="1" type="ORF">E0H58_22485</name>
</gene>
<dbReference type="RefSeq" id="WP_131463331.1">
    <property type="nucleotide sequence ID" value="NZ_SJJY01000004.1"/>
</dbReference>